<name>A0A5K7YUY6_9BACT</name>
<dbReference type="PRINTS" id="PR00598">
    <property type="entry name" value="HTHMARR"/>
</dbReference>
<keyword evidence="3" id="KW-1185">Reference proteome</keyword>
<dbReference type="Gene3D" id="1.10.10.10">
    <property type="entry name" value="Winged helix-like DNA-binding domain superfamily/Winged helix DNA-binding domain"/>
    <property type="match status" value="1"/>
</dbReference>
<dbReference type="GO" id="GO:0003700">
    <property type="term" value="F:DNA-binding transcription factor activity"/>
    <property type="evidence" value="ECO:0007669"/>
    <property type="project" value="InterPro"/>
</dbReference>
<evidence type="ECO:0000259" key="1">
    <source>
        <dbReference type="PROSITE" id="PS50995"/>
    </source>
</evidence>
<dbReference type="Pfam" id="PF01047">
    <property type="entry name" value="MarR"/>
    <property type="match status" value="1"/>
</dbReference>
<dbReference type="InterPro" id="IPR036390">
    <property type="entry name" value="WH_DNA-bd_sf"/>
</dbReference>
<dbReference type="SUPFAM" id="SSF46785">
    <property type="entry name" value="Winged helix' DNA-binding domain"/>
    <property type="match status" value="1"/>
</dbReference>
<dbReference type="InterPro" id="IPR036388">
    <property type="entry name" value="WH-like_DNA-bd_sf"/>
</dbReference>
<dbReference type="GO" id="GO:0006950">
    <property type="term" value="P:response to stress"/>
    <property type="evidence" value="ECO:0007669"/>
    <property type="project" value="TreeGrafter"/>
</dbReference>
<dbReference type="Proteomes" id="UP000427906">
    <property type="component" value="Chromosome"/>
</dbReference>
<evidence type="ECO:0000313" key="3">
    <source>
        <dbReference type="Proteomes" id="UP000427906"/>
    </source>
</evidence>
<dbReference type="SMART" id="SM00347">
    <property type="entry name" value="HTH_MARR"/>
    <property type="match status" value="1"/>
</dbReference>
<accession>A0A5K7YUY6</accession>
<evidence type="ECO:0000313" key="2">
    <source>
        <dbReference type="EMBL" id="BBO71839.1"/>
    </source>
</evidence>
<dbReference type="PANTHER" id="PTHR33164">
    <property type="entry name" value="TRANSCRIPTIONAL REGULATOR, MARR FAMILY"/>
    <property type="match status" value="1"/>
</dbReference>
<organism evidence="2 3">
    <name type="scientific">Desulfosarcina alkanivorans</name>
    <dbReference type="NCBI Taxonomy" id="571177"/>
    <lineage>
        <taxon>Bacteria</taxon>
        <taxon>Pseudomonadati</taxon>
        <taxon>Thermodesulfobacteriota</taxon>
        <taxon>Desulfobacteria</taxon>
        <taxon>Desulfobacterales</taxon>
        <taxon>Desulfosarcinaceae</taxon>
        <taxon>Desulfosarcina</taxon>
    </lineage>
</organism>
<dbReference type="InterPro" id="IPR000835">
    <property type="entry name" value="HTH_MarR-typ"/>
</dbReference>
<dbReference type="EMBL" id="AP021874">
    <property type="protein sequence ID" value="BBO71839.1"/>
    <property type="molecule type" value="Genomic_DNA"/>
</dbReference>
<dbReference type="PROSITE" id="PS50995">
    <property type="entry name" value="HTH_MARR_2"/>
    <property type="match status" value="1"/>
</dbReference>
<dbReference type="PANTHER" id="PTHR33164:SF89">
    <property type="entry name" value="MARR FAMILY REGULATORY PROTEIN"/>
    <property type="match status" value="1"/>
</dbReference>
<feature type="domain" description="HTH marR-type" evidence="1">
    <location>
        <begin position="12"/>
        <end position="144"/>
    </location>
</feature>
<sequence>MTMVEPTQGSISDEVLISLRRLIRAIDLHSRYLSKHFGLTGPQLIILRELTRAGEMSPGEVAASVSLSQATVTGITDRLEKRQLITRTKNEIDRRRVVIQPTEACRKLLAQAPPPIQESFLNQFDTLKDWEQSMILSSLQRLVQMIDAKDIKASPVLTVGPIEITPENTQ</sequence>
<dbReference type="AlphaFoldDB" id="A0A5K7YUY6"/>
<reference evidence="2 3" key="1">
    <citation type="submission" date="2019-11" db="EMBL/GenBank/DDBJ databases">
        <title>Comparative genomics of hydrocarbon-degrading Desulfosarcina strains.</title>
        <authorList>
            <person name="Watanabe M."/>
            <person name="Kojima H."/>
            <person name="Fukui M."/>
        </authorList>
    </citation>
    <scope>NUCLEOTIDE SEQUENCE [LARGE SCALE GENOMIC DNA]</scope>
    <source>
        <strain evidence="2 3">PL12</strain>
    </source>
</reference>
<dbReference type="InterPro" id="IPR039422">
    <property type="entry name" value="MarR/SlyA-like"/>
</dbReference>
<dbReference type="KEGG" id="dalk:DSCA_57690"/>
<dbReference type="RefSeq" id="WP_197904684.1">
    <property type="nucleotide sequence ID" value="NZ_AP021874.1"/>
</dbReference>
<protein>
    <submittedName>
        <fullName evidence="2">MarR family transcriptional regulator</fullName>
    </submittedName>
</protein>
<gene>
    <name evidence="2" type="ORF">DSCA_57690</name>
</gene>
<proteinExistence type="predicted"/>